<keyword evidence="3" id="KW-1185">Reference proteome</keyword>
<dbReference type="EMBL" id="BONY01000013">
    <property type="protein sequence ID" value="GIH04527.1"/>
    <property type="molecule type" value="Genomic_DNA"/>
</dbReference>
<keyword evidence="1" id="KW-0472">Membrane</keyword>
<evidence type="ECO:0000313" key="3">
    <source>
        <dbReference type="Proteomes" id="UP000612899"/>
    </source>
</evidence>
<evidence type="ECO:0000256" key="1">
    <source>
        <dbReference type="SAM" id="Phobius"/>
    </source>
</evidence>
<dbReference type="AlphaFoldDB" id="A0A8J3VFX2"/>
<comment type="caution">
    <text evidence="2">The sequence shown here is derived from an EMBL/GenBank/DDBJ whole genome shotgun (WGS) entry which is preliminary data.</text>
</comment>
<keyword evidence="1" id="KW-1133">Transmembrane helix</keyword>
<protein>
    <submittedName>
        <fullName evidence="2">Uncharacterized protein</fullName>
    </submittedName>
</protein>
<organism evidence="2 3">
    <name type="scientific">Rhizocola hellebori</name>
    <dbReference type="NCBI Taxonomy" id="1392758"/>
    <lineage>
        <taxon>Bacteria</taxon>
        <taxon>Bacillati</taxon>
        <taxon>Actinomycetota</taxon>
        <taxon>Actinomycetes</taxon>
        <taxon>Micromonosporales</taxon>
        <taxon>Micromonosporaceae</taxon>
        <taxon>Rhizocola</taxon>
    </lineage>
</organism>
<dbReference type="RefSeq" id="WP_203908408.1">
    <property type="nucleotide sequence ID" value="NZ_BONY01000013.1"/>
</dbReference>
<sequence>MYARIAAVLFGLALLFLLINYSAGNVINATTLTTAGLLFVALHLGGVGFRPRRRYRR</sequence>
<proteinExistence type="predicted"/>
<feature type="transmembrane region" description="Helical" evidence="1">
    <location>
        <begin position="32"/>
        <end position="49"/>
    </location>
</feature>
<gene>
    <name evidence="2" type="ORF">Rhe02_25940</name>
</gene>
<reference evidence="2" key="1">
    <citation type="submission" date="2021-01" db="EMBL/GenBank/DDBJ databases">
        <title>Whole genome shotgun sequence of Rhizocola hellebori NBRC 109834.</title>
        <authorList>
            <person name="Komaki H."/>
            <person name="Tamura T."/>
        </authorList>
    </citation>
    <scope>NUCLEOTIDE SEQUENCE</scope>
    <source>
        <strain evidence="2">NBRC 109834</strain>
    </source>
</reference>
<accession>A0A8J3VFX2</accession>
<keyword evidence="1" id="KW-0812">Transmembrane</keyword>
<dbReference type="Proteomes" id="UP000612899">
    <property type="component" value="Unassembled WGS sequence"/>
</dbReference>
<evidence type="ECO:0000313" key="2">
    <source>
        <dbReference type="EMBL" id="GIH04527.1"/>
    </source>
</evidence>
<name>A0A8J3VFX2_9ACTN</name>